<evidence type="ECO:0000313" key="1">
    <source>
        <dbReference type="EMBL" id="AEB28372.1"/>
    </source>
</evidence>
<accession>F4BJM8</accession>
<dbReference type="Pfam" id="PF11685">
    <property type="entry name" value="DUF3281"/>
    <property type="match status" value="1"/>
</dbReference>
<dbReference type="PROSITE" id="PS51257">
    <property type="entry name" value="PROKAR_LIPOPROTEIN"/>
    <property type="match status" value="1"/>
</dbReference>
<dbReference type="RefSeq" id="WP_014547829.1">
    <property type="nucleotide sequence ID" value="NC_017449.1"/>
</dbReference>
<dbReference type="HOGENOM" id="CLU_088189_0_0_6"/>
<evidence type="ECO:0008006" key="3">
    <source>
        <dbReference type="Google" id="ProtNLM"/>
    </source>
</evidence>
<dbReference type="EMBL" id="CP002558">
    <property type="protein sequence ID" value="AEB28372.1"/>
    <property type="molecule type" value="Genomic_DNA"/>
</dbReference>
<dbReference type="AlphaFoldDB" id="F4BJM8"/>
<proteinExistence type="predicted"/>
<dbReference type="InterPro" id="IPR021699">
    <property type="entry name" value="DUF3281"/>
</dbReference>
<gene>
    <name evidence="1" type="ordered locus">FN3523_0515</name>
</gene>
<dbReference type="PATRIC" id="fig|676032.3.peg.517"/>
<sequence length="271" mass="28581">MTAKKKLLIGTVILSSAAILGSCGKSETDTQLRIVDQCNTANDLCKFELTNAVVSRYTNLLGKTIERVESQTPLQDIQGTITWNTPAGATLATNTDVVTQLGSGCQNDSCTTNANPTAFNLQVGSNSVSVSGTITVNGKTVDLASTVPPVTVDTIQVADSHVFQSGTLPAGLTIGDLVTNLNTNARDAHGTFSEENGALKITCETGYEWIDNQDPPFGGSTTASSSRSVAMSSWLRETNSWINGAQADFSLTQNGISNSVSYTWIAGCWQK</sequence>
<reference evidence="2" key="1">
    <citation type="journal article" date="2011" name="Appl. Environ. Microbiol.">
        <title>Common ancestry and novel genetic traits of Francisella novicida-like isolates from North America and Australia as revealed by comparative genomic analyses.</title>
        <authorList>
            <person name="Siddaramappa S."/>
            <person name="Challacombe J.F."/>
            <person name="Petersen J.M."/>
            <person name="Pillai S."/>
            <person name="Hogg G."/>
            <person name="Kuske C.R."/>
        </authorList>
    </citation>
    <scope>NUCLEOTIDE SEQUENCE [LARGE SCALE GENOMIC DNA]</scope>
    <source>
        <strain evidence="2">3523</strain>
    </source>
</reference>
<organism evidence="1 2">
    <name type="scientific">Francisella hispaniensis</name>
    <dbReference type="NCBI Taxonomy" id="622488"/>
    <lineage>
        <taxon>Bacteria</taxon>
        <taxon>Pseudomonadati</taxon>
        <taxon>Pseudomonadota</taxon>
        <taxon>Gammaproteobacteria</taxon>
        <taxon>Thiotrichales</taxon>
        <taxon>Francisellaceae</taxon>
        <taxon>Francisella</taxon>
    </lineage>
</organism>
<dbReference type="KEGG" id="fcn:FN3523_0515"/>
<dbReference type="Proteomes" id="UP000008303">
    <property type="component" value="Chromosome"/>
</dbReference>
<protein>
    <recommendedName>
        <fullName evidence="3">Lipoprotein</fullName>
    </recommendedName>
</protein>
<evidence type="ECO:0000313" key="2">
    <source>
        <dbReference type="Proteomes" id="UP000008303"/>
    </source>
</evidence>
<name>F4BJM8_9GAMM</name>